<evidence type="ECO:0000256" key="2">
    <source>
        <dbReference type="ARBA" id="ARBA00007947"/>
    </source>
</evidence>
<comment type="pathway">
    <text evidence="17">Nucleotide-sugar biosynthesis; UDP-N-acetyl-alpha-D-glucosamine biosynthesis; UDP-N-acetyl-alpha-D-glucosamine from N-acetyl-alpha-D-glucosamine 1-phosphate: step 1/1.</text>
</comment>
<comment type="caution">
    <text evidence="17">Lacks conserved residue(s) required for the propagation of feature annotation.</text>
</comment>
<dbReference type="CDD" id="cd02540">
    <property type="entry name" value="GT2_GlmU_N_bac"/>
    <property type="match status" value="1"/>
</dbReference>
<evidence type="ECO:0000256" key="6">
    <source>
        <dbReference type="ARBA" id="ARBA00022723"/>
    </source>
</evidence>
<evidence type="ECO:0000313" key="21">
    <source>
        <dbReference type="Proteomes" id="UP000776164"/>
    </source>
</evidence>
<dbReference type="EC" id="2.7.7.23" evidence="17"/>
<dbReference type="InterPro" id="IPR025877">
    <property type="entry name" value="MobA-like_NTP_Trfase"/>
</dbReference>
<keyword evidence="11 17" id="KW-0511">Multifunctional enzyme</keyword>
<dbReference type="PANTHER" id="PTHR43584">
    <property type="entry name" value="NUCLEOTIDYL TRANSFERASE"/>
    <property type="match status" value="1"/>
</dbReference>
<sequence>MTDSTLAIIILAAGQGTRMKSETPKLLHTLAGIPIVSHVLATARELDAAYTVAVVRHERDQLVSVIVDELPDGLVVDQDDVPGTGRAVELAVLALPAGFAGDVLVINGDTPMLDVQTLSGLVAEHRRSGASATLLSAFLEDASGYGRILRSASEGDGAGRVDRIVEHRDASPSELAISEINAGVYLFGVAELRDLLPKLTLHNAQGEKYLTDVVELLRKAGSEVNVLPVADSWLVAGINDRAQLSEAAAKMNAIIVRTWQLAGVTVQDPATTWIDLKSTFEPDVTLLPGTQIRGATTIARGAIVGPDTTLVDCEVGEGAIVKRTDATLSVIGAGASVGPFAYLRPNTILGDNGKIGTFVETKNAQIGEGSKVPHLSYVGDAHIGVGTNIGAGAIFANYNGVVKSETEVGAHVRIGSHNVFVAPVRIGDGAYSGAGTVIRKNVPAGSLAMNVAPQRNLEGWVAEHRAGSAADVAAQAAEQSGSGPAIIASPPAGINPTDSAPDAEKIGD</sequence>
<evidence type="ECO:0000256" key="7">
    <source>
        <dbReference type="ARBA" id="ARBA00022737"/>
    </source>
</evidence>
<feature type="binding site" evidence="17">
    <location>
        <position position="78"/>
    </location>
    <ligand>
        <name>UDP-N-acetyl-alpha-D-glucosamine</name>
        <dbReference type="ChEBI" id="CHEBI:57705"/>
    </ligand>
</feature>
<keyword evidence="10 17" id="KW-0573">Peptidoglycan synthesis</keyword>
<comment type="caution">
    <text evidence="20">The sequence shown here is derived from an EMBL/GenBank/DDBJ whole genome shotgun (WGS) entry which is preliminary data.</text>
</comment>
<comment type="pathway">
    <text evidence="17">Nucleotide-sugar biosynthesis; UDP-N-acetyl-alpha-D-glucosamine biosynthesis; N-acetyl-alpha-D-glucosamine 1-phosphate from alpha-D-glucosamine 6-phosphate (route II): step 2/2.</text>
</comment>
<feature type="binding site" evidence="17">
    <location>
        <begin position="397"/>
        <end position="398"/>
    </location>
    <ligand>
        <name>acetyl-CoA</name>
        <dbReference type="ChEBI" id="CHEBI:57288"/>
    </ligand>
</feature>
<evidence type="ECO:0000256" key="15">
    <source>
        <dbReference type="ARBA" id="ARBA00048493"/>
    </source>
</evidence>
<dbReference type="Gene3D" id="2.160.10.10">
    <property type="entry name" value="Hexapeptide repeat proteins"/>
    <property type="match status" value="1"/>
</dbReference>
<feature type="binding site" evidence="17">
    <location>
        <position position="239"/>
    </location>
    <ligand>
        <name>UDP-N-acetyl-alpha-D-glucosamine</name>
        <dbReference type="ChEBI" id="CHEBI:57705"/>
    </ligand>
</feature>
<keyword evidence="13 17" id="KW-0961">Cell wall biogenesis/degradation</keyword>
<comment type="catalytic activity">
    <reaction evidence="15 17">
        <text>N-acetyl-alpha-D-glucosamine 1-phosphate + UTP + H(+) = UDP-N-acetyl-alpha-D-glucosamine + diphosphate</text>
        <dbReference type="Rhea" id="RHEA:13509"/>
        <dbReference type="ChEBI" id="CHEBI:15378"/>
        <dbReference type="ChEBI" id="CHEBI:33019"/>
        <dbReference type="ChEBI" id="CHEBI:46398"/>
        <dbReference type="ChEBI" id="CHEBI:57705"/>
        <dbReference type="ChEBI" id="CHEBI:57776"/>
        <dbReference type="EC" id="2.7.7.23"/>
    </reaction>
</comment>
<keyword evidence="6 17" id="KW-0479">Metal-binding</keyword>
<keyword evidence="5 17" id="KW-0548">Nucleotidyltransferase</keyword>
<keyword evidence="7 17" id="KW-0677">Repeat</keyword>
<dbReference type="InterPro" id="IPR011004">
    <property type="entry name" value="Trimer_LpxA-like_sf"/>
</dbReference>
<keyword evidence="9 17" id="KW-0133">Cell shape</keyword>
<keyword evidence="8 17" id="KW-0460">Magnesium</keyword>
<dbReference type="Gene3D" id="3.90.550.10">
    <property type="entry name" value="Spore Coat Polysaccharide Biosynthesis Protein SpsA, Chain A"/>
    <property type="match status" value="1"/>
</dbReference>
<dbReference type="SUPFAM" id="SSF51161">
    <property type="entry name" value="Trimeric LpxA-like enzymes"/>
    <property type="match status" value="1"/>
</dbReference>
<evidence type="ECO:0000313" key="20">
    <source>
        <dbReference type="EMBL" id="MBM7471609.1"/>
    </source>
</evidence>
<feature type="region of interest" description="Disordered" evidence="18">
    <location>
        <begin position="473"/>
        <end position="508"/>
    </location>
</feature>
<evidence type="ECO:0000256" key="3">
    <source>
        <dbReference type="ARBA" id="ARBA00022490"/>
    </source>
</evidence>
<keyword evidence="12 17" id="KW-0012">Acyltransferase</keyword>
<dbReference type="EMBL" id="JAFBBU010000001">
    <property type="protein sequence ID" value="MBM7471609.1"/>
    <property type="molecule type" value="Genomic_DNA"/>
</dbReference>
<feature type="binding site" evidence="17">
    <location>
        <position position="109"/>
    </location>
    <ligand>
        <name>Mg(2+)</name>
        <dbReference type="ChEBI" id="CHEBI:18420"/>
    </ligand>
</feature>
<feature type="binding site" evidence="17">
    <location>
        <begin position="83"/>
        <end position="84"/>
    </location>
    <ligand>
        <name>UDP-N-acetyl-alpha-D-glucosamine</name>
        <dbReference type="ChEBI" id="CHEBI:57705"/>
    </ligand>
</feature>
<name>A0ABS2L3L3_9MICO</name>
<proteinExistence type="inferred from homology"/>
<feature type="binding site" evidence="17">
    <location>
        <position position="377"/>
    </location>
    <ligand>
        <name>UDP-N-acetyl-alpha-D-glucosamine</name>
        <dbReference type="ChEBI" id="CHEBI:57705"/>
    </ligand>
</feature>
<feature type="binding site" evidence="17">
    <location>
        <position position="344"/>
    </location>
    <ligand>
        <name>UDP-N-acetyl-alpha-D-glucosamine</name>
        <dbReference type="ChEBI" id="CHEBI:57705"/>
    </ligand>
</feature>
<dbReference type="NCBIfam" id="NF010932">
    <property type="entry name" value="PRK14352.1"/>
    <property type="match status" value="1"/>
</dbReference>
<feature type="region of interest" description="N-acetyltransferase" evidence="17">
    <location>
        <begin position="263"/>
        <end position="508"/>
    </location>
</feature>
<feature type="binding site" evidence="17">
    <location>
        <position position="391"/>
    </location>
    <ligand>
        <name>acetyl-CoA</name>
        <dbReference type="ChEBI" id="CHEBI:57288"/>
    </ligand>
</feature>
<dbReference type="CDD" id="cd03353">
    <property type="entry name" value="LbH_GlmU_C"/>
    <property type="match status" value="1"/>
</dbReference>
<feature type="region of interest" description="Linker" evidence="17">
    <location>
        <begin position="242"/>
        <end position="262"/>
    </location>
</feature>
<keyword evidence="21" id="KW-1185">Reference proteome</keyword>
<dbReference type="RefSeq" id="WP_205107721.1">
    <property type="nucleotide sequence ID" value="NZ_BAAAHT010000013.1"/>
</dbReference>
<comment type="subunit">
    <text evidence="17">Homotrimer.</text>
</comment>
<feature type="region of interest" description="Pyrophosphorylase" evidence="17">
    <location>
        <begin position="1"/>
        <end position="241"/>
    </location>
</feature>
<feature type="binding site" evidence="17">
    <location>
        <position position="181"/>
    </location>
    <ligand>
        <name>UDP-N-acetyl-alpha-D-glucosamine</name>
        <dbReference type="ChEBI" id="CHEBI:57705"/>
    </ligand>
</feature>
<gene>
    <name evidence="17" type="primary">glmU</name>
    <name evidence="20" type="ORF">JOE66_001243</name>
</gene>
<evidence type="ECO:0000256" key="9">
    <source>
        <dbReference type="ARBA" id="ARBA00022960"/>
    </source>
</evidence>
<evidence type="ECO:0000256" key="17">
    <source>
        <dbReference type="HAMAP-Rule" id="MF_01631"/>
    </source>
</evidence>
<feature type="active site" description="Proton acceptor" evidence="17">
    <location>
        <position position="374"/>
    </location>
</feature>
<evidence type="ECO:0000256" key="11">
    <source>
        <dbReference type="ARBA" id="ARBA00023268"/>
    </source>
</evidence>
<dbReference type="Pfam" id="PF12804">
    <property type="entry name" value="NTP_transf_3"/>
    <property type="match status" value="1"/>
</dbReference>
<dbReference type="InterPro" id="IPR005882">
    <property type="entry name" value="Bifunctional_GlmU"/>
</dbReference>
<feature type="binding site" evidence="17">
    <location>
        <position position="166"/>
    </location>
    <ligand>
        <name>UDP-N-acetyl-alpha-D-glucosamine</name>
        <dbReference type="ChEBI" id="CHEBI:57705"/>
    </ligand>
</feature>
<feature type="binding site" evidence="17">
    <location>
        <position position="362"/>
    </location>
    <ligand>
        <name>UDP-N-acetyl-alpha-D-glucosamine</name>
        <dbReference type="ChEBI" id="CHEBI:57705"/>
    </ligand>
</feature>
<dbReference type="PANTHER" id="PTHR43584:SF3">
    <property type="entry name" value="BIFUNCTIONAL PROTEIN GLMU"/>
    <property type="match status" value="1"/>
</dbReference>
<evidence type="ECO:0000256" key="5">
    <source>
        <dbReference type="ARBA" id="ARBA00022695"/>
    </source>
</evidence>
<keyword evidence="4 17" id="KW-0808">Transferase</keyword>
<evidence type="ECO:0000256" key="13">
    <source>
        <dbReference type="ARBA" id="ARBA00023316"/>
    </source>
</evidence>
<organism evidence="20 21">
    <name type="scientific">Subtercola frigoramans</name>
    <dbReference type="NCBI Taxonomy" id="120298"/>
    <lineage>
        <taxon>Bacteria</taxon>
        <taxon>Bacillati</taxon>
        <taxon>Actinomycetota</taxon>
        <taxon>Actinomycetes</taxon>
        <taxon>Micrococcales</taxon>
        <taxon>Microbacteriaceae</taxon>
        <taxon>Subtercola</taxon>
    </lineage>
</organism>
<evidence type="ECO:0000256" key="14">
    <source>
        <dbReference type="ARBA" id="ARBA00048247"/>
    </source>
</evidence>
<feature type="binding site" evidence="17">
    <location>
        <position position="25"/>
    </location>
    <ligand>
        <name>UDP-N-acetyl-alpha-D-glucosamine</name>
        <dbReference type="ChEBI" id="CHEBI:57705"/>
    </ligand>
</feature>
<dbReference type="GO" id="GO:0003977">
    <property type="term" value="F:UDP-N-acetylglucosamine diphosphorylase activity"/>
    <property type="evidence" value="ECO:0007669"/>
    <property type="project" value="UniProtKB-EC"/>
</dbReference>
<comment type="similarity">
    <text evidence="1 17">In the C-terminal section; belongs to the transferase hexapeptide repeat family.</text>
</comment>
<dbReference type="SUPFAM" id="SSF53448">
    <property type="entry name" value="Nucleotide-diphospho-sugar transferases"/>
    <property type="match status" value="1"/>
</dbReference>
<evidence type="ECO:0000256" key="8">
    <source>
        <dbReference type="ARBA" id="ARBA00022842"/>
    </source>
</evidence>
<dbReference type="EC" id="2.3.1.157" evidence="17"/>
<comment type="catalytic activity">
    <reaction evidence="14 17">
        <text>alpha-D-glucosamine 1-phosphate + acetyl-CoA = N-acetyl-alpha-D-glucosamine 1-phosphate + CoA + H(+)</text>
        <dbReference type="Rhea" id="RHEA:13725"/>
        <dbReference type="ChEBI" id="CHEBI:15378"/>
        <dbReference type="ChEBI" id="CHEBI:57287"/>
        <dbReference type="ChEBI" id="CHEBI:57288"/>
        <dbReference type="ChEBI" id="CHEBI:57776"/>
        <dbReference type="ChEBI" id="CHEBI:58516"/>
        <dbReference type="EC" id="2.3.1.157"/>
    </reaction>
</comment>
<feature type="binding site" evidence="17">
    <location>
        <position position="388"/>
    </location>
    <ligand>
        <name>UDP-N-acetyl-alpha-D-glucosamine</name>
        <dbReference type="ChEBI" id="CHEBI:57705"/>
    </ligand>
</feature>
<evidence type="ECO:0000256" key="4">
    <source>
        <dbReference type="ARBA" id="ARBA00022679"/>
    </source>
</evidence>
<evidence type="ECO:0000256" key="12">
    <source>
        <dbReference type="ARBA" id="ARBA00023315"/>
    </source>
</evidence>
<feature type="binding site" evidence="17">
    <location>
        <begin position="11"/>
        <end position="14"/>
    </location>
    <ligand>
        <name>UDP-N-acetyl-alpha-D-glucosamine</name>
        <dbReference type="ChEBI" id="CHEBI:57705"/>
    </ligand>
</feature>
<dbReference type="HAMAP" id="MF_01631">
    <property type="entry name" value="GlmU"/>
    <property type="match status" value="1"/>
</dbReference>
<evidence type="ECO:0000256" key="18">
    <source>
        <dbReference type="SAM" id="MobiDB-lite"/>
    </source>
</evidence>
<comment type="function">
    <text evidence="16 17">Catalyzes the last two sequential reactions in the de novo biosynthetic pathway for UDP-N-acetylglucosamine (UDP-GlcNAc). The C-terminal domain catalyzes the transfer of acetyl group from acetyl coenzyme A to glucosamine-1-phosphate (GlcN-1-P) to produce N-acetylglucosamine-1-phosphate (GlcNAc-1-P), which is converted into UDP-GlcNAc by the transfer of uridine 5-monophosphate (from uridine 5-triphosphate), a reaction catalyzed by the N-terminal domain.</text>
</comment>
<feature type="binding site" evidence="17">
    <location>
        <position position="239"/>
    </location>
    <ligand>
        <name>Mg(2+)</name>
        <dbReference type="ChEBI" id="CHEBI:18420"/>
    </ligand>
</feature>
<protein>
    <recommendedName>
        <fullName evidence="17">Bifunctional protein GlmU</fullName>
    </recommendedName>
    <domain>
        <recommendedName>
            <fullName evidence="17">UDP-N-acetylglucosamine pyrophosphorylase</fullName>
            <ecNumber evidence="17">2.7.7.23</ecNumber>
        </recommendedName>
        <alternativeName>
            <fullName evidence="17">N-acetylglucosamine-1-phosphate uridyltransferase</fullName>
        </alternativeName>
    </domain>
    <domain>
        <recommendedName>
            <fullName evidence="17">Glucosamine-1-phosphate N-acetyltransferase</fullName>
            <ecNumber evidence="17">2.3.1.157</ecNumber>
        </recommendedName>
    </domain>
</protein>
<dbReference type="GO" id="GO:0019134">
    <property type="term" value="F:glucosamine-1-phosphate N-acetyltransferase activity"/>
    <property type="evidence" value="ECO:0007669"/>
    <property type="project" value="UniProtKB-EC"/>
</dbReference>
<feature type="domain" description="MobA-like NTP transferase" evidence="19">
    <location>
        <begin position="9"/>
        <end position="135"/>
    </location>
</feature>
<dbReference type="Proteomes" id="UP000776164">
    <property type="component" value="Unassembled WGS sequence"/>
</dbReference>
<dbReference type="InterPro" id="IPR038009">
    <property type="entry name" value="GlmU_C_LbH"/>
</dbReference>
<comment type="pathway">
    <text evidence="17">Bacterial outer membrane biogenesis; LPS lipid A biosynthesis.</text>
</comment>
<dbReference type="InterPro" id="IPR050065">
    <property type="entry name" value="GlmU-like"/>
</dbReference>
<evidence type="ECO:0000256" key="1">
    <source>
        <dbReference type="ARBA" id="ARBA00007707"/>
    </source>
</evidence>
<reference evidence="20 21" key="1">
    <citation type="submission" date="2021-01" db="EMBL/GenBank/DDBJ databases">
        <title>Sequencing the genomes of 1000 actinobacteria strains.</title>
        <authorList>
            <person name="Klenk H.-P."/>
        </authorList>
    </citation>
    <scope>NUCLEOTIDE SEQUENCE [LARGE SCALE GENOMIC DNA]</scope>
    <source>
        <strain evidence="20 21">DSM 13057</strain>
    </source>
</reference>
<feature type="binding site" evidence="17">
    <location>
        <position position="146"/>
    </location>
    <ligand>
        <name>UDP-N-acetyl-alpha-D-glucosamine</name>
        <dbReference type="ChEBI" id="CHEBI:57705"/>
    </ligand>
</feature>
<keyword evidence="3 17" id="KW-0963">Cytoplasm</keyword>
<comment type="cofactor">
    <cofactor evidence="17">
        <name>Mg(2+)</name>
        <dbReference type="ChEBI" id="CHEBI:18420"/>
    </cofactor>
    <text evidence="17">Binds 1 Mg(2+) ion per subunit.</text>
</comment>
<accession>A0ABS2L3L3</accession>
<dbReference type="NCBIfam" id="TIGR01173">
    <property type="entry name" value="glmU"/>
    <property type="match status" value="1"/>
</dbReference>
<evidence type="ECO:0000256" key="16">
    <source>
        <dbReference type="ARBA" id="ARBA00049628"/>
    </source>
</evidence>
<evidence type="ECO:0000259" key="19">
    <source>
        <dbReference type="Pfam" id="PF12804"/>
    </source>
</evidence>
<feature type="binding site" evidence="17">
    <location>
        <position position="434"/>
    </location>
    <ligand>
        <name>acetyl-CoA</name>
        <dbReference type="ChEBI" id="CHEBI:57288"/>
    </ligand>
</feature>
<feature type="binding site" evidence="17">
    <location>
        <position position="416"/>
    </location>
    <ligand>
        <name>acetyl-CoA</name>
        <dbReference type="ChEBI" id="CHEBI:57288"/>
    </ligand>
</feature>
<dbReference type="InterPro" id="IPR029044">
    <property type="entry name" value="Nucleotide-diphossugar_trans"/>
</dbReference>
<comment type="subcellular location">
    <subcellularLocation>
        <location evidence="17">Cytoplasm</location>
    </subcellularLocation>
</comment>
<comment type="similarity">
    <text evidence="2 17">In the N-terminal section; belongs to the N-acetylglucosamine-1-phosphate uridyltransferase family.</text>
</comment>
<evidence type="ECO:0000256" key="10">
    <source>
        <dbReference type="ARBA" id="ARBA00022984"/>
    </source>
</evidence>